<name>A0ABU0JI67_9HYPH</name>
<evidence type="ECO:0008006" key="4">
    <source>
        <dbReference type="Google" id="ProtNLM"/>
    </source>
</evidence>
<feature type="region of interest" description="Disordered" evidence="1">
    <location>
        <begin position="103"/>
        <end position="126"/>
    </location>
</feature>
<dbReference type="RefSeq" id="WP_307280180.1">
    <property type="nucleotide sequence ID" value="NZ_JAUSVX010000013.1"/>
</dbReference>
<protein>
    <recommendedName>
        <fullName evidence="4">Phage tail assembly protein</fullName>
    </recommendedName>
</protein>
<accession>A0ABU0JI67</accession>
<proteinExistence type="predicted"/>
<dbReference type="Proteomes" id="UP001242480">
    <property type="component" value="Unassembled WGS sequence"/>
</dbReference>
<keyword evidence="3" id="KW-1185">Reference proteome</keyword>
<reference evidence="2 3" key="1">
    <citation type="submission" date="2023-07" db="EMBL/GenBank/DDBJ databases">
        <title>Genomic Encyclopedia of Type Strains, Phase IV (KMG-IV): sequencing the most valuable type-strain genomes for metagenomic binning, comparative biology and taxonomic classification.</title>
        <authorList>
            <person name="Goeker M."/>
        </authorList>
    </citation>
    <scope>NUCLEOTIDE SEQUENCE [LARGE SCALE GENOMIC DNA]</scope>
    <source>
        <strain evidence="2 3">DSM 19619</strain>
    </source>
</reference>
<organism evidence="2 3">
    <name type="scientific">Labrys wisconsinensis</name>
    <dbReference type="NCBI Taxonomy" id="425677"/>
    <lineage>
        <taxon>Bacteria</taxon>
        <taxon>Pseudomonadati</taxon>
        <taxon>Pseudomonadota</taxon>
        <taxon>Alphaproteobacteria</taxon>
        <taxon>Hyphomicrobiales</taxon>
        <taxon>Xanthobacteraceae</taxon>
        <taxon>Labrys</taxon>
    </lineage>
</organism>
<comment type="caution">
    <text evidence="2">The sequence shown here is derived from an EMBL/GenBank/DDBJ whole genome shotgun (WGS) entry which is preliminary data.</text>
</comment>
<evidence type="ECO:0000313" key="3">
    <source>
        <dbReference type="Proteomes" id="UP001242480"/>
    </source>
</evidence>
<sequence>MTERFERRGDGSRFVPLALPIDGHKGKVTAVVLRMPTWPDYQAIGDIQIPARQGESVTLIDDVEAIGRYAERLVVGEAADFLPQLKLPDVLAVHEAIKDFFQQARSGDRPSTSSSASAGAPPTSGT</sequence>
<evidence type="ECO:0000313" key="2">
    <source>
        <dbReference type="EMBL" id="MDQ0472817.1"/>
    </source>
</evidence>
<evidence type="ECO:0000256" key="1">
    <source>
        <dbReference type="SAM" id="MobiDB-lite"/>
    </source>
</evidence>
<feature type="compositionally biased region" description="Low complexity" evidence="1">
    <location>
        <begin position="110"/>
        <end position="126"/>
    </location>
</feature>
<gene>
    <name evidence="2" type="ORF">QO011_005847</name>
</gene>
<dbReference type="EMBL" id="JAUSVX010000013">
    <property type="protein sequence ID" value="MDQ0472817.1"/>
    <property type="molecule type" value="Genomic_DNA"/>
</dbReference>